<reference evidence="1 2" key="2">
    <citation type="journal article" date="2017" name="Front. Plant Sci.">
        <title>Gene Classification and Mining of Molecular Markers Useful in Red Clover (Trifolium pratense) Breeding.</title>
        <authorList>
            <person name="Istvanek J."/>
            <person name="Dluhosova J."/>
            <person name="Dluhos P."/>
            <person name="Patkova L."/>
            <person name="Nedelnik J."/>
            <person name="Repkova J."/>
        </authorList>
    </citation>
    <scope>NUCLEOTIDE SEQUENCE [LARGE SCALE GENOMIC DNA]</scope>
    <source>
        <strain evidence="2">cv. Tatra</strain>
        <tissue evidence="1">Young leaves</tissue>
    </source>
</reference>
<feature type="non-terminal residue" evidence="1">
    <location>
        <position position="1"/>
    </location>
</feature>
<name>A0A2K3KS84_TRIPR</name>
<comment type="caution">
    <text evidence="1">The sequence shown here is derived from an EMBL/GenBank/DDBJ whole genome shotgun (WGS) entry which is preliminary data.</text>
</comment>
<organism evidence="1 2">
    <name type="scientific">Trifolium pratense</name>
    <name type="common">Red clover</name>
    <dbReference type="NCBI Taxonomy" id="57577"/>
    <lineage>
        <taxon>Eukaryota</taxon>
        <taxon>Viridiplantae</taxon>
        <taxon>Streptophyta</taxon>
        <taxon>Embryophyta</taxon>
        <taxon>Tracheophyta</taxon>
        <taxon>Spermatophyta</taxon>
        <taxon>Magnoliopsida</taxon>
        <taxon>eudicotyledons</taxon>
        <taxon>Gunneridae</taxon>
        <taxon>Pentapetalae</taxon>
        <taxon>rosids</taxon>
        <taxon>fabids</taxon>
        <taxon>Fabales</taxon>
        <taxon>Fabaceae</taxon>
        <taxon>Papilionoideae</taxon>
        <taxon>50 kb inversion clade</taxon>
        <taxon>NPAAA clade</taxon>
        <taxon>Hologalegina</taxon>
        <taxon>IRL clade</taxon>
        <taxon>Trifolieae</taxon>
        <taxon>Trifolium</taxon>
    </lineage>
</organism>
<dbReference type="Proteomes" id="UP000236291">
    <property type="component" value="Unassembled WGS sequence"/>
</dbReference>
<dbReference type="EMBL" id="ASHM01242375">
    <property type="protein sequence ID" value="PNX69148.1"/>
    <property type="molecule type" value="Genomic_DNA"/>
</dbReference>
<reference evidence="1 2" key="1">
    <citation type="journal article" date="2014" name="Am. J. Bot.">
        <title>Genome assembly and annotation for red clover (Trifolium pratense; Fabaceae).</title>
        <authorList>
            <person name="Istvanek J."/>
            <person name="Jaros M."/>
            <person name="Krenek A."/>
            <person name="Repkova J."/>
        </authorList>
    </citation>
    <scope>NUCLEOTIDE SEQUENCE [LARGE SCALE GENOMIC DNA]</scope>
    <source>
        <strain evidence="2">cv. Tatra</strain>
        <tissue evidence="1">Young leaves</tissue>
    </source>
</reference>
<dbReference type="AlphaFoldDB" id="A0A2K3KS84"/>
<protein>
    <submittedName>
        <fullName evidence="1">Uncharacterized protein</fullName>
    </submittedName>
</protein>
<accession>A0A2K3KS84</accession>
<evidence type="ECO:0000313" key="2">
    <source>
        <dbReference type="Proteomes" id="UP000236291"/>
    </source>
</evidence>
<evidence type="ECO:0000313" key="1">
    <source>
        <dbReference type="EMBL" id="PNX69148.1"/>
    </source>
</evidence>
<proteinExistence type="predicted"/>
<sequence>GAGLLEVASLSLDEPDLEVVLFDDVDEEDTL</sequence>
<gene>
    <name evidence="1" type="ORF">L195_g064303</name>
</gene>